<organism evidence="3 4">
    <name type="scientific">Decorospora gaudefroyi</name>
    <dbReference type="NCBI Taxonomy" id="184978"/>
    <lineage>
        <taxon>Eukaryota</taxon>
        <taxon>Fungi</taxon>
        <taxon>Dikarya</taxon>
        <taxon>Ascomycota</taxon>
        <taxon>Pezizomycotina</taxon>
        <taxon>Dothideomycetes</taxon>
        <taxon>Pleosporomycetidae</taxon>
        <taxon>Pleosporales</taxon>
        <taxon>Pleosporineae</taxon>
        <taxon>Pleosporaceae</taxon>
        <taxon>Decorospora</taxon>
    </lineage>
</organism>
<dbReference type="AlphaFoldDB" id="A0A6A5K2W3"/>
<dbReference type="InterPro" id="IPR002575">
    <property type="entry name" value="Aminoglycoside_PTrfase"/>
</dbReference>
<sequence length="409" mass="48063">MIIEKVQGKELEHTWYTMTVKQRMDMVEKIVDIEKMLFALQFPASGSIYFKDCMGAIDTESTVPLAVKNDRTDRFRIGPSTEYLWWYQKRNELAVDKGPWKTSGDLLSAIGRREYAWLQKFGKRRFPREALYKEFYDRQEVNPQVQMNVLQDYLKVAPHIVPDDEEKCRPAIRHPDLSPNNIFVSEAGEITGVIDWQHSVVLPIFIQAKIPKHFQNYGDDDSENFRPPKLPANFDSMDETEKETEMERYRRRQLHFFYKGYTNQNNKPHYRAMGTYDLIVRNRLYDVAGRPWEGDNTSLKAELIQASEYWPAIASLAMKDAAFPVKYPDSETAACLDIDAKQKKADAQMQHLRDFIGVNIEGWVPMDGYELAREKERYMKQQMLDAADTEEERKEVDEEWPFQDYEEVD</sequence>
<dbReference type="GO" id="GO:0005739">
    <property type="term" value="C:mitochondrion"/>
    <property type="evidence" value="ECO:0007669"/>
    <property type="project" value="TreeGrafter"/>
</dbReference>
<dbReference type="Gene3D" id="3.90.1200.10">
    <property type="match status" value="1"/>
</dbReference>
<feature type="region of interest" description="Disordered" evidence="1">
    <location>
        <begin position="384"/>
        <end position="409"/>
    </location>
</feature>
<keyword evidence="4" id="KW-1185">Reference proteome</keyword>
<proteinExistence type="predicted"/>
<evidence type="ECO:0000313" key="4">
    <source>
        <dbReference type="Proteomes" id="UP000800040"/>
    </source>
</evidence>
<dbReference type="OrthoDB" id="10003767at2759"/>
<dbReference type="EMBL" id="ML975483">
    <property type="protein sequence ID" value="KAF1828917.1"/>
    <property type="molecule type" value="Genomic_DNA"/>
</dbReference>
<name>A0A6A5K2W3_9PLEO</name>
<dbReference type="InterPro" id="IPR051035">
    <property type="entry name" value="Mito_inheritance_9"/>
</dbReference>
<feature type="domain" description="Aminoglycoside phosphotransferase" evidence="2">
    <location>
        <begin position="143"/>
        <end position="201"/>
    </location>
</feature>
<dbReference type="SUPFAM" id="SSF56112">
    <property type="entry name" value="Protein kinase-like (PK-like)"/>
    <property type="match status" value="1"/>
</dbReference>
<evidence type="ECO:0000259" key="2">
    <source>
        <dbReference type="Pfam" id="PF01636"/>
    </source>
</evidence>
<evidence type="ECO:0000313" key="3">
    <source>
        <dbReference type="EMBL" id="KAF1828917.1"/>
    </source>
</evidence>
<dbReference type="InterPro" id="IPR011009">
    <property type="entry name" value="Kinase-like_dom_sf"/>
</dbReference>
<feature type="region of interest" description="Disordered" evidence="1">
    <location>
        <begin position="219"/>
        <end position="241"/>
    </location>
</feature>
<dbReference type="PANTHER" id="PTHR36091">
    <property type="entry name" value="ALTERED INHERITANCE OF MITOCHONDRIA PROTEIN 9, MITOCHONDRIAL"/>
    <property type="match status" value="1"/>
</dbReference>
<accession>A0A6A5K2W3</accession>
<dbReference type="Proteomes" id="UP000800040">
    <property type="component" value="Unassembled WGS sequence"/>
</dbReference>
<gene>
    <name evidence="3" type="ORF">BDW02DRAFT_511165</name>
</gene>
<feature type="compositionally biased region" description="Acidic residues" evidence="1">
    <location>
        <begin position="397"/>
        <end position="409"/>
    </location>
</feature>
<dbReference type="PANTHER" id="PTHR36091:SF2">
    <property type="entry name" value="AMINOGLYCOSIDE PHOSPHOTRANSFERASE DOMAIN-CONTAINING PROTEIN"/>
    <property type="match status" value="1"/>
</dbReference>
<reference evidence="3" key="1">
    <citation type="submission" date="2020-01" db="EMBL/GenBank/DDBJ databases">
        <authorList>
            <consortium name="DOE Joint Genome Institute"/>
            <person name="Haridas S."/>
            <person name="Albert R."/>
            <person name="Binder M."/>
            <person name="Bloem J."/>
            <person name="Labutti K."/>
            <person name="Salamov A."/>
            <person name="Andreopoulos B."/>
            <person name="Baker S.E."/>
            <person name="Barry K."/>
            <person name="Bills G."/>
            <person name="Bluhm B.H."/>
            <person name="Cannon C."/>
            <person name="Castanera R."/>
            <person name="Culley D.E."/>
            <person name="Daum C."/>
            <person name="Ezra D."/>
            <person name="Gonzalez J.B."/>
            <person name="Henrissat B."/>
            <person name="Kuo A."/>
            <person name="Liang C."/>
            <person name="Lipzen A."/>
            <person name="Lutzoni F."/>
            <person name="Magnuson J."/>
            <person name="Mondo S."/>
            <person name="Nolan M."/>
            <person name="Ohm R."/>
            <person name="Pangilinan J."/>
            <person name="Park H.-J."/>
            <person name="Ramirez L."/>
            <person name="Alfaro M."/>
            <person name="Sun H."/>
            <person name="Tritt A."/>
            <person name="Yoshinaga Y."/>
            <person name="Zwiers L.-H."/>
            <person name="Turgeon B.G."/>
            <person name="Goodwin S.B."/>
            <person name="Spatafora J.W."/>
            <person name="Crous P.W."/>
            <person name="Grigoriev I.V."/>
        </authorList>
    </citation>
    <scope>NUCLEOTIDE SEQUENCE</scope>
    <source>
        <strain evidence="3">P77</strain>
    </source>
</reference>
<evidence type="ECO:0000256" key="1">
    <source>
        <dbReference type="SAM" id="MobiDB-lite"/>
    </source>
</evidence>
<dbReference type="Pfam" id="PF01636">
    <property type="entry name" value="APH"/>
    <property type="match status" value="1"/>
</dbReference>
<protein>
    <recommendedName>
        <fullName evidence="2">Aminoglycoside phosphotransferase domain-containing protein</fullName>
    </recommendedName>
</protein>